<evidence type="ECO:0000256" key="1">
    <source>
        <dbReference type="SAM" id="MobiDB-lite"/>
    </source>
</evidence>
<dbReference type="EMBL" id="ML210152">
    <property type="protein sequence ID" value="TFK29020.1"/>
    <property type="molecule type" value="Genomic_DNA"/>
</dbReference>
<evidence type="ECO:0000313" key="3">
    <source>
        <dbReference type="Proteomes" id="UP000307440"/>
    </source>
</evidence>
<reference evidence="2 3" key="1">
    <citation type="journal article" date="2019" name="Nat. Ecol. Evol.">
        <title>Megaphylogeny resolves global patterns of mushroom evolution.</title>
        <authorList>
            <person name="Varga T."/>
            <person name="Krizsan K."/>
            <person name="Foldi C."/>
            <person name="Dima B."/>
            <person name="Sanchez-Garcia M."/>
            <person name="Sanchez-Ramirez S."/>
            <person name="Szollosi G.J."/>
            <person name="Szarkandi J.G."/>
            <person name="Papp V."/>
            <person name="Albert L."/>
            <person name="Andreopoulos W."/>
            <person name="Angelini C."/>
            <person name="Antonin V."/>
            <person name="Barry K.W."/>
            <person name="Bougher N.L."/>
            <person name="Buchanan P."/>
            <person name="Buyck B."/>
            <person name="Bense V."/>
            <person name="Catcheside P."/>
            <person name="Chovatia M."/>
            <person name="Cooper J."/>
            <person name="Damon W."/>
            <person name="Desjardin D."/>
            <person name="Finy P."/>
            <person name="Geml J."/>
            <person name="Haridas S."/>
            <person name="Hughes K."/>
            <person name="Justo A."/>
            <person name="Karasinski D."/>
            <person name="Kautmanova I."/>
            <person name="Kiss B."/>
            <person name="Kocsube S."/>
            <person name="Kotiranta H."/>
            <person name="LaButti K.M."/>
            <person name="Lechner B.E."/>
            <person name="Liimatainen K."/>
            <person name="Lipzen A."/>
            <person name="Lukacs Z."/>
            <person name="Mihaltcheva S."/>
            <person name="Morgado L.N."/>
            <person name="Niskanen T."/>
            <person name="Noordeloos M.E."/>
            <person name="Ohm R.A."/>
            <person name="Ortiz-Santana B."/>
            <person name="Ovrebo C."/>
            <person name="Racz N."/>
            <person name="Riley R."/>
            <person name="Savchenko A."/>
            <person name="Shiryaev A."/>
            <person name="Soop K."/>
            <person name="Spirin V."/>
            <person name="Szebenyi C."/>
            <person name="Tomsovsky M."/>
            <person name="Tulloss R.E."/>
            <person name="Uehling J."/>
            <person name="Grigoriev I.V."/>
            <person name="Vagvolgyi C."/>
            <person name="Papp T."/>
            <person name="Martin F.M."/>
            <person name="Miettinen O."/>
            <person name="Hibbett D.S."/>
            <person name="Nagy L.G."/>
        </authorList>
    </citation>
    <scope>NUCLEOTIDE SEQUENCE [LARGE SCALE GENOMIC DNA]</scope>
    <source>
        <strain evidence="2 3">CBS 121175</strain>
    </source>
</reference>
<keyword evidence="3" id="KW-1185">Reference proteome</keyword>
<feature type="region of interest" description="Disordered" evidence="1">
    <location>
        <begin position="1"/>
        <end position="26"/>
    </location>
</feature>
<protein>
    <submittedName>
        <fullName evidence="2">Uncharacterized protein</fullName>
    </submittedName>
</protein>
<accession>A0A5C3L8D6</accession>
<evidence type="ECO:0000313" key="2">
    <source>
        <dbReference type="EMBL" id="TFK29020.1"/>
    </source>
</evidence>
<dbReference type="AlphaFoldDB" id="A0A5C3L8D6"/>
<organism evidence="2 3">
    <name type="scientific">Coprinopsis marcescibilis</name>
    <name type="common">Agaric fungus</name>
    <name type="synonym">Psathyrella marcescibilis</name>
    <dbReference type="NCBI Taxonomy" id="230819"/>
    <lineage>
        <taxon>Eukaryota</taxon>
        <taxon>Fungi</taxon>
        <taxon>Dikarya</taxon>
        <taxon>Basidiomycota</taxon>
        <taxon>Agaricomycotina</taxon>
        <taxon>Agaricomycetes</taxon>
        <taxon>Agaricomycetidae</taxon>
        <taxon>Agaricales</taxon>
        <taxon>Agaricineae</taxon>
        <taxon>Psathyrellaceae</taxon>
        <taxon>Coprinopsis</taxon>
    </lineage>
</organism>
<sequence length="231" mass="25895">MSNSQPRTTKGKVFQSNGQTPRKTQPLSIRITANRTPLENQRDLRMANVRGHTFSCPLDDWFSSFLDDKNNDAWSAGMASNVRKQLDKNQVLNRNGWVELTAKVATKPAPKEDDVYSTLNSIYKAIIEKAKELHDEELVATALFRTTPNEVPELDVLGTKTRPDGQSTLVMPLADNTSVGRENLFPGSEPEEKFQASKQVSLCAGIYEFKKSEADRHKNNEQMVHGASQLF</sequence>
<proteinExistence type="predicted"/>
<name>A0A5C3L8D6_COPMA</name>
<dbReference type="Proteomes" id="UP000307440">
    <property type="component" value="Unassembled WGS sequence"/>
</dbReference>
<dbReference type="OrthoDB" id="3271139at2759"/>
<gene>
    <name evidence="2" type="ORF">FA15DRAFT_700584</name>
</gene>